<sequence length="204" mass="24501">MRGADGDSDHYLVKGKMKVKIKKVTRKKGILVDKYDTAKLNNVNTCERFKYQMSEKIRRIDAEIGKVKAVRKPWFNDMCEDALNWRKEARNQWLNDQHNIEKEIAKLLEEAEVNSRMNRTRQLYQKINSIRGGFRKHNKPIVLYGAEIWPLRKTEERRIAVFERKVFKKMYGAYFDVLTNEWRKLHNEELQSLFQRPDILKEIK</sequence>
<organism evidence="1 2">
    <name type="scientific">Cinara cedri</name>
    <dbReference type="NCBI Taxonomy" id="506608"/>
    <lineage>
        <taxon>Eukaryota</taxon>
        <taxon>Metazoa</taxon>
        <taxon>Ecdysozoa</taxon>
        <taxon>Arthropoda</taxon>
        <taxon>Hexapoda</taxon>
        <taxon>Insecta</taxon>
        <taxon>Pterygota</taxon>
        <taxon>Neoptera</taxon>
        <taxon>Paraneoptera</taxon>
        <taxon>Hemiptera</taxon>
        <taxon>Sternorrhyncha</taxon>
        <taxon>Aphidomorpha</taxon>
        <taxon>Aphidoidea</taxon>
        <taxon>Aphididae</taxon>
        <taxon>Lachninae</taxon>
        <taxon>Cinara</taxon>
    </lineage>
</organism>
<evidence type="ECO:0008006" key="3">
    <source>
        <dbReference type="Google" id="ProtNLM"/>
    </source>
</evidence>
<gene>
    <name evidence="1" type="ORF">CINCED_3A009682</name>
</gene>
<dbReference type="OrthoDB" id="10461861at2759"/>
<evidence type="ECO:0000313" key="2">
    <source>
        <dbReference type="Proteomes" id="UP000325440"/>
    </source>
</evidence>
<reference evidence="1 2" key="1">
    <citation type="submission" date="2019-08" db="EMBL/GenBank/DDBJ databases">
        <authorList>
            <person name="Alioto T."/>
            <person name="Alioto T."/>
            <person name="Gomez Garrido J."/>
        </authorList>
    </citation>
    <scope>NUCLEOTIDE SEQUENCE [LARGE SCALE GENOMIC DNA]</scope>
</reference>
<proteinExistence type="predicted"/>
<name>A0A5E4M4E3_9HEMI</name>
<dbReference type="Proteomes" id="UP000325440">
    <property type="component" value="Unassembled WGS sequence"/>
</dbReference>
<keyword evidence="2" id="KW-1185">Reference proteome</keyword>
<dbReference type="AlphaFoldDB" id="A0A5E4M4E3"/>
<protein>
    <recommendedName>
        <fullName evidence="3">Endonuclease/exonuclease/phosphatase</fullName>
    </recommendedName>
</protein>
<accession>A0A5E4M4E3</accession>
<dbReference type="EMBL" id="CABPRJ010000005">
    <property type="protein sequence ID" value="VVC24729.1"/>
    <property type="molecule type" value="Genomic_DNA"/>
</dbReference>
<evidence type="ECO:0000313" key="1">
    <source>
        <dbReference type="EMBL" id="VVC24729.1"/>
    </source>
</evidence>